<gene>
    <name evidence="1" type="ORF">DFH07DRAFT_731901</name>
</gene>
<dbReference type="EMBL" id="JARJLG010000012">
    <property type="protein sequence ID" value="KAJ7776539.1"/>
    <property type="molecule type" value="Genomic_DNA"/>
</dbReference>
<dbReference type="Proteomes" id="UP001215280">
    <property type="component" value="Unassembled WGS sequence"/>
</dbReference>
<comment type="caution">
    <text evidence="1">The sequence shown here is derived from an EMBL/GenBank/DDBJ whole genome shotgun (WGS) entry which is preliminary data.</text>
</comment>
<proteinExistence type="predicted"/>
<organism evidence="1 2">
    <name type="scientific">Mycena maculata</name>
    <dbReference type="NCBI Taxonomy" id="230809"/>
    <lineage>
        <taxon>Eukaryota</taxon>
        <taxon>Fungi</taxon>
        <taxon>Dikarya</taxon>
        <taxon>Basidiomycota</taxon>
        <taxon>Agaricomycotina</taxon>
        <taxon>Agaricomycetes</taxon>
        <taxon>Agaricomycetidae</taxon>
        <taxon>Agaricales</taxon>
        <taxon>Marasmiineae</taxon>
        <taxon>Mycenaceae</taxon>
        <taxon>Mycena</taxon>
    </lineage>
</organism>
<evidence type="ECO:0000313" key="2">
    <source>
        <dbReference type="Proteomes" id="UP001215280"/>
    </source>
</evidence>
<accession>A0AAD7NV82</accession>
<dbReference type="AlphaFoldDB" id="A0AAD7NV82"/>
<reference evidence="1" key="1">
    <citation type="submission" date="2023-03" db="EMBL/GenBank/DDBJ databases">
        <title>Massive genome expansion in bonnet fungi (Mycena s.s.) driven by repeated elements and novel gene families across ecological guilds.</title>
        <authorList>
            <consortium name="Lawrence Berkeley National Laboratory"/>
            <person name="Harder C.B."/>
            <person name="Miyauchi S."/>
            <person name="Viragh M."/>
            <person name="Kuo A."/>
            <person name="Thoen E."/>
            <person name="Andreopoulos B."/>
            <person name="Lu D."/>
            <person name="Skrede I."/>
            <person name="Drula E."/>
            <person name="Henrissat B."/>
            <person name="Morin E."/>
            <person name="Kohler A."/>
            <person name="Barry K."/>
            <person name="LaButti K."/>
            <person name="Morin E."/>
            <person name="Salamov A."/>
            <person name="Lipzen A."/>
            <person name="Mereny Z."/>
            <person name="Hegedus B."/>
            <person name="Baldrian P."/>
            <person name="Stursova M."/>
            <person name="Weitz H."/>
            <person name="Taylor A."/>
            <person name="Grigoriev I.V."/>
            <person name="Nagy L.G."/>
            <person name="Martin F."/>
            <person name="Kauserud H."/>
        </authorList>
    </citation>
    <scope>NUCLEOTIDE SEQUENCE</scope>
    <source>
        <strain evidence="1">CBHHK188m</strain>
    </source>
</reference>
<sequence>MGKFTVVTMYSKNGGKSGAHSWTPTCSTIGALSFLVVQVYELEHRRHFKVIPHCTAALGTVRFEHLPANSFLALLPKEESIKTLHNHVEIGLRAHKIFEELVLEKDVLAKAVSSLNTVRRKGRANVHIMQLPEDDYEEN</sequence>
<name>A0AAD7NV82_9AGAR</name>
<protein>
    <submittedName>
        <fullName evidence="1">Uncharacterized protein</fullName>
    </submittedName>
</protein>
<evidence type="ECO:0000313" key="1">
    <source>
        <dbReference type="EMBL" id="KAJ7776539.1"/>
    </source>
</evidence>
<keyword evidence="2" id="KW-1185">Reference proteome</keyword>